<dbReference type="InterPro" id="IPR036237">
    <property type="entry name" value="Xyl_isomerase-like_sf"/>
</dbReference>
<protein>
    <recommendedName>
        <fullName evidence="3">Xylose isomerase-like TIM barrel</fullName>
    </recommendedName>
</protein>
<dbReference type="SUPFAM" id="SSF51658">
    <property type="entry name" value="Xylose isomerase-like"/>
    <property type="match status" value="1"/>
</dbReference>
<dbReference type="STRING" id="572036.SAMN05661099_2921"/>
<dbReference type="OrthoDB" id="9785907at2"/>
<name>A0A1T5EE13_9SPHI</name>
<dbReference type="Gene3D" id="3.20.20.150">
    <property type="entry name" value="Divalent-metal-dependent TIM barrel enzymes"/>
    <property type="match status" value="1"/>
</dbReference>
<sequence length="402" mass="45980">MKLRAGHLTYCTNIHAGESWGNHFESLRANFPLIKQLVSPHQRMGIGLRLSNTASVELQNSDRLAEFKSWLIESNAYVFTMNGFPYGDFHHAVVKDQVHAPDWTTKERVDYTLRMFDILAELLPEGIDGGISTSPLSYRYWHQSSEKLSRATSTATSNIICVLEKLIQFKTTHGTVMHLDIEPEPDGLLETGREFIDWYQNVLLPEAKNTLGGKLSMSADAIDEAVREHICLCYDVCHFAIGYEPHQEILNELASKDMRIGKIQISAALKSDLPVDVSSRKAISEAFEKFNEPTYLHQVVASTKYEELIRYRDLPQALDDIENPEVNEWRAHFHVPVFLEDLGILKSTQSDIIEVLRIQNAKSFTEHLEVETYTWEVLPAYLKVPIHQCIVRELNWVKDVLE</sequence>
<gene>
    <name evidence="1" type="ORF">SAMN05661099_2921</name>
</gene>
<keyword evidence="2" id="KW-1185">Reference proteome</keyword>
<dbReference type="NCBIfam" id="NF035939">
    <property type="entry name" value="TIM_EboE"/>
    <property type="match status" value="1"/>
</dbReference>
<reference evidence="2" key="1">
    <citation type="submission" date="2017-02" db="EMBL/GenBank/DDBJ databases">
        <authorList>
            <person name="Varghese N."/>
            <person name="Submissions S."/>
        </authorList>
    </citation>
    <scope>NUCLEOTIDE SEQUENCE [LARGE SCALE GENOMIC DNA]</scope>
    <source>
        <strain evidence="2">DSM 22385</strain>
    </source>
</reference>
<dbReference type="Proteomes" id="UP000189981">
    <property type="component" value="Unassembled WGS sequence"/>
</dbReference>
<evidence type="ECO:0008006" key="3">
    <source>
        <dbReference type="Google" id="ProtNLM"/>
    </source>
</evidence>
<accession>A0A1T5EE13</accession>
<dbReference type="RefSeq" id="WP_079703435.1">
    <property type="nucleotide sequence ID" value="NZ_FUYR01000003.1"/>
</dbReference>
<proteinExistence type="predicted"/>
<organism evidence="1 2">
    <name type="scientific">Daejeonella lutea</name>
    <dbReference type="NCBI Taxonomy" id="572036"/>
    <lineage>
        <taxon>Bacteria</taxon>
        <taxon>Pseudomonadati</taxon>
        <taxon>Bacteroidota</taxon>
        <taxon>Sphingobacteriia</taxon>
        <taxon>Sphingobacteriales</taxon>
        <taxon>Sphingobacteriaceae</taxon>
        <taxon>Daejeonella</taxon>
    </lineage>
</organism>
<evidence type="ECO:0000313" key="1">
    <source>
        <dbReference type="EMBL" id="SKB82058.1"/>
    </source>
</evidence>
<evidence type="ECO:0000313" key="2">
    <source>
        <dbReference type="Proteomes" id="UP000189981"/>
    </source>
</evidence>
<dbReference type="AlphaFoldDB" id="A0A1T5EE13"/>
<dbReference type="EMBL" id="FUYR01000003">
    <property type="protein sequence ID" value="SKB82058.1"/>
    <property type="molecule type" value="Genomic_DNA"/>
</dbReference>